<evidence type="ECO:0000256" key="6">
    <source>
        <dbReference type="ARBA" id="ARBA00022692"/>
    </source>
</evidence>
<dbReference type="Proteomes" id="UP000192906">
    <property type="component" value="Unassembled WGS sequence"/>
</dbReference>
<keyword evidence="10 13" id="KW-0472">Membrane</keyword>
<evidence type="ECO:0000313" key="16">
    <source>
        <dbReference type="Proteomes" id="UP000192906"/>
    </source>
</evidence>
<evidence type="ECO:0000256" key="13">
    <source>
        <dbReference type="RuleBase" id="RU364091"/>
    </source>
</evidence>
<gene>
    <name evidence="13" type="primary">flhB</name>
    <name evidence="15" type="ORF">SAMN06295933_3342</name>
</gene>
<keyword evidence="15" id="KW-0966">Cell projection</keyword>
<dbReference type="GO" id="GO:0044780">
    <property type="term" value="P:bacterial-type flagellum assembly"/>
    <property type="evidence" value="ECO:0007669"/>
    <property type="project" value="InterPro"/>
</dbReference>
<dbReference type="RefSeq" id="WP_085104307.1">
    <property type="nucleotide sequence ID" value="NZ_FWZU01000006.1"/>
</dbReference>
<evidence type="ECO:0000256" key="12">
    <source>
        <dbReference type="ARBA" id="ARBA00025078"/>
    </source>
</evidence>
<dbReference type="SUPFAM" id="SSF160544">
    <property type="entry name" value="EscU C-terminal domain-like"/>
    <property type="match status" value="1"/>
</dbReference>
<dbReference type="PRINTS" id="PR00950">
    <property type="entry name" value="TYPE3IMSPROT"/>
</dbReference>
<dbReference type="Gene3D" id="6.10.250.2080">
    <property type="match status" value="1"/>
</dbReference>
<keyword evidence="6 13" id="KW-0812">Transmembrane</keyword>
<evidence type="ECO:0000256" key="1">
    <source>
        <dbReference type="ARBA" id="ARBA00004651"/>
    </source>
</evidence>
<organism evidence="15 16">
    <name type="scientific">Desulfovibrio gilichinskyi</name>
    <dbReference type="NCBI Taxonomy" id="1519643"/>
    <lineage>
        <taxon>Bacteria</taxon>
        <taxon>Pseudomonadati</taxon>
        <taxon>Thermodesulfobacteriota</taxon>
        <taxon>Desulfovibrionia</taxon>
        <taxon>Desulfovibrionales</taxon>
        <taxon>Desulfovibrionaceae</taxon>
        <taxon>Desulfovibrio</taxon>
    </lineage>
</organism>
<evidence type="ECO:0000313" key="15">
    <source>
        <dbReference type="EMBL" id="SMF39593.1"/>
    </source>
</evidence>
<keyword evidence="8 13" id="KW-0653">Protein transport</keyword>
<dbReference type="InterPro" id="IPR029025">
    <property type="entry name" value="T3SS_substrate_exporter_C"/>
</dbReference>
<evidence type="ECO:0000256" key="8">
    <source>
        <dbReference type="ARBA" id="ARBA00022927"/>
    </source>
</evidence>
<feature type="transmembrane region" description="Helical" evidence="13">
    <location>
        <begin position="87"/>
        <end position="106"/>
    </location>
</feature>
<dbReference type="EMBL" id="FWZU01000006">
    <property type="protein sequence ID" value="SMF39593.1"/>
    <property type="molecule type" value="Genomic_DNA"/>
</dbReference>
<feature type="compositionally biased region" description="Basic and acidic residues" evidence="14">
    <location>
        <begin position="1"/>
        <end position="24"/>
    </location>
</feature>
<evidence type="ECO:0000256" key="3">
    <source>
        <dbReference type="ARBA" id="ARBA00021622"/>
    </source>
</evidence>
<evidence type="ECO:0000256" key="2">
    <source>
        <dbReference type="ARBA" id="ARBA00010690"/>
    </source>
</evidence>
<reference evidence="16" key="1">
    <citation type="submission" date="2017-04" db="EMBL/GenBank/DDBJ databases">
        <authorList>
            <person name="Varghese N."/>
            <person name="Submissions S."/>
        </authorList>
    </citation>
    <scope>NUCLEOTIDE SEQUENCE [LARGE SCALE GENOMIC DNA]</scope>
    <source>
        <strain evidence="16">K3S</strain>
    </source>
</reference>
<dbReference type="NCBIfam" id="TIGR00328">
    <property type="entry name" value="flhB"/>
    <property type="match status" value="1"/>
</dbReference>
<dbReference type="OrthoDB" id="9807950at2"/>
<comment type="subcellular location">
    <subcellularLocation>
        <location evidence="1">Cell membrane</location>
        <topology evidence="1">Multi-pass membrane protein</topology>
    </subcellularLocation>
</comment>
<dbReference type="Pfam" id="PF01312">
    <property type="entry name" value="Bac_export_2"/>
    <property type="match status" value="1"/>
</dbReference>
<evidence type="ECO:0000256" key="14">
    <source>
        <dbReference type="SAM" id="MobiDB-lite"/>
    </source>
</evidence>
<dbReference type="AlphaFoldDB" id="A0A1X7ET96"/>
<keyword evidence="11 13" id="KW-1006">Bacterial flagellum protein export</keyword>
<evidence type="ECO:0000256" key="5">
    <source>
        <dbReference type="ARBA" id="ARBA00022475"/>
    </source>
</evidence>
<keyword evidence="4 13" id="KW-0813">Transport</keyword>
<feature type="transmembrane region" description="Helical" evidence="13">
    <location>
        <begin position="34"/>
        <end position="52"/>
    </location>
</feature>
<evidence type="ECO:0000256" key="10">
    <source>
        <dbReference type="ARBA" id="ARBA00023136"/>
    </source>
</evidence>
<evidence type="ECO:0000256" key="7">
    <source>
        <dbReference type="ARBA" id="ARBA00022795"/>
    </source>
</evidence>
<feature type="transmembrane region" description="Helical" evidence="13">
    <location>
        <begin position="143"/>
        <end position="164"/>
    </location>
</feature>
<proteinExistence type="inferred from homology"/>
<dbReference type="PANTHER" id="PTHR30531">
    <property type="entry name" value="FLAGELLAR BIOSYNTHETIC PROTEIN FLHB"/>
    <property type="match status" value="1"/>
</dbReference>
<evidence type="ECO:0000256" key="4">
    <source>
        <dbReference type="ARBA" id="ARBA00022448"/>
    </source>
</evidence>
<comment type="function">
    <text evidence="12 13">Required for formation of the rod structure in the basal body of the flagellar apparatus. Together with FliI and FliH, may constitute the export apparatus of flagellin.</text>
</comment>
<keyword evidence="7 13" id="KW-1005">Bacterial flagellum biogenesis</keyword>
<accession>A0A1X7ET96</accession>
<dbReference type="PANTHER" id="PTHR30531:SF12">
    <property type="entry name" value="FLAGELLAR BIOSYNTHETIC PROTEIN FLHB"/>
    <property type="match status" value="1"/>
</dbReference>
<keyword evidence="9 13" id="KW-1133">Transmembrane helix</keyword>
<dbReference type="GO" id="GO:0009306">
    <property type="term" value="P:protein secretion"/>
    <property type="evidence" value="ECO:0007669"/>
    <property type="project" value="InterPro"/>
</dbReference>
<keyword evidence="15" id="KW-0282">Flagellum</keyword>
<keyword evidence="16" id="KW-1185">Reference proteome</keyword>
<feature type="region of interest" description="Disordered" evidence="14">
    <location>
        <begin position="1"/>
        <end position="28"/>
    </location>
</feature>
<dbReference type="GO" id="GO:0005886">
    <property type="term" value="C:plasma membrane"/>
    <property type="evidence" value="ECO:0007669"/>
    <property type="project" value="UniProtKB-SubCell"/>
</dbReference>
<name>A0A1X7ET96_9BACT</name>
<dbReference type="STRING" id="1519643.SAMN06295933_3342"/>
<feature type="transmembrane region" description="Helical" evidence="13">
    <location>
        <begin position="193"/>
        <end position="212"/>
    </location>
</feature>
<protein>
    <recommendedName>
        <fullName evidence="3 13">Flagellar biosynthetic protein FlhB</fullName>
    </recommendedName>
</protein>
<keyword evidence="15" id="KW-0969">Cilium</keyword>
<dbReference type="Gene3D" id="3.40.1690.10">
    <property type="entry name" value="secretion proteins EscU"/>
    <property type="match status" value="1"/>
</dbReference>
<comment type="similarity">
    <text evidence="2 13">Belongs to the type III secretion exporter family.</text>
</comment>
<dbReference type="InterPro" id="IPR006135">
    <property type="entry name" value="T3SS_substrate_exporter"/>
</dbReference>
<keyword evidence="5 13" id="KW-1003">Cell membrane</keyword>
<evidence type="ECO:0000256" key="11">
    <source>
        <dbReference type="ARBA" id="ARBA00023225"/>
    </source>
</evidence>
<sequence>MQDDPSKTEKATPKRVDKSREEGSVPKGQEMGKTMTLLAGVIALKFLMDFYYKEFYTLFQWFLTKGIYLELNKNSVYTLFMWCSEKLAIILLPLLLSIAFAAYLTLRLQVGSLWSTKVFEPKFSKMFNLVAGIKRLLFDVKTLVRLAKSLLLATVVGIAPYIVIKQELPNFLPLFHSDAHRLATFMLEVGYKMVSYTMLPMMVIAIVDLLYTRWDYQENLKMTKDEVKDERKQAEGDPQVKMQMKQKMRAILQQRMMSEVPKADVVITNPTHYAIALRYDALQAPAPLVLAKGMNKVAERIKEIARENNVPIRENKPLAQALYKQVEIGDVIPEELYQAVAAILAKLRRFKRK</sequence>
<evidence type="ECO:0000256" key="9">
    <source>
        <dbReference type="ARBA" id="ARBA00022989"/>
    </source>
</evidence>
<dbReference type="InterPro" id="IPR006136">
    <property type="entry name" value="FlhB"/>
</dbReference>